<keyword evidence="5" id="KW-1185">Reference proteome</keyword>
<evidence type="ECO:0000313" key="4">
    <source>
        <dbReference type="EMBL" id="KAK7053490.1"/>
    </source>
</evidence>
<dbReference type="PANTHER" id="PTHR43439">
    <property type="entry name" value="PHENYLACETATE-COENZYME A LIGASE"/>
    <property type="match status" value="1"/>
</dbReference>
<dbReference type="InterPro" id="IPR013120">
    <property type="entry name" value="FAR_NAD-bd"/>
</dbReference>
<keyword evidence="1" id="KW-0596">Phosphopantetheine</keyword>
<name>A0AAW0DPL8_9AGAR</name>
<proteinExistence type="predicted"/>
<dbReference type="PANTHER" id="PTHR43439:SF2">
    <property type="entry name" value="ENZYME, PUTATIVE (JCVI)-RELATED"/>
    <property type="match status" value="1"/>
</dbReference>
<protein>
    <recommendedName>
        <fullName evidence="3">Carrier domain-containing protein</fullName>
    </recommendedName>
</protein>
<dbReference type="InterPro" id="IPR042099">
    <property type="entry name" value="ANL_N_sf"/>
</dbReference>
<evidence type="ECO:0000256" key="1">
    <source>
        <dbReference type="ARBA" id="ARBA00022450"/>
    </source>
</evidence>
<dbReference type="Pfam" id="PF07993">
    <property type="entry name" value="NAD_binding_4"/>
    <property type="match status" value="1"/>
</dbReference>
<dbReference type="InterPro" id="IPR009081">
    <property type="entry name" value="PP-bd_ACP"/>
</dbReference>
<dbReference type="EMBL" id="JAYKXP010000010">
    <property type="protein sequence ID" value="KAK7053490.1"/>
    <property type="molecule type" value="Genomic_DNA"/>
</dbReference>
<dbReference type="Gene3D" id="1.10.1200.10">
    <property type="entry name" value="ACP-like"/>
    <property type="match status" value="1"/>
</dbReference>
<feature type="domain" description="Carrier" evidence="3">
    <location>
        <begin position="559"/>
        <end position="645"/>
    </location>
</feature>
<dbReference type="Proteomes" id="UP001383192">
    <property type="component" value="Unassembled WGS sequence"/>
</dbReference>
<evidence type="ECO:0000313" key="5">
    <source>
        <dbReference type="Proteomes" id="UP001383192"/>
    </source>
</evidence>
<dbReference type="PROSITE" id="PS00012">
    <property type="entry name" value="PHOSPHOPANTETHEINE"/>
    <property type="match status" value="1"/>
</dbReference>
<dbReference type="InterPro" id="IPR051414">
    <property type="entry name" value="Adenylate-forming_Reductase"/>
</dbReference>
<sequence length="1078" mass="117583">MAKFIRPHLNLGYEQDRADGVNGLPELIAFNAKYNPDLVFGRQMRTADGSYREITFAELHQAVERCSAWLISSGATKIREPGCTFPKPVGILLGSDVTIFIFMAALLRIGTPVLCLSARLTPVAVAHLLKATSASTILYSAQVSRIIQELQADSDSELKVNFQLALGYDAFMDAQHPELSELTIPEPYVYTVRHELGAVVMHSSGTTGLPKPIYHAPAYILGYAACHELAEPSERFGYNVSTLPLYHGFGLLAPTLALSIGLPFVLPPATMIPTARTTLATLKAAKAQSMLSVPSILEDILNSSDPDAMTVLKSLDFIAIGGAPMKESVAEQLVAQGVKLLNHWGATEIGAIAVVQRPPADYDWHYLIPRRDLGLEVVPVDPSDPNTSYRLIGHPQGWSGAFHVQDLLVRNPDAPSQLRIMGRADDLIVLATGEKVRPTGLERAVSEHPSVKDALVFGVGQPALGLLIELHDTTKESVEEVMESLTPYLERGNALTDAHGKVTPNMIIFTKGSDKPLKRTDKGSLARKESYAAFDEEIKACYERAELADAEPFPTNDETALRSAVRNLVVNCATTAAVDFSDGSKNDSLDFFEVGMDSLQATRLRRMIQSALIATQLATKPVLPSDFCFQNSSITKLTAAVSGILSGISLEDAAADRDTKRVQAMHDMVAKYTEELKSYAALAQSTRNAQPREVEGKVVLLTGSTGSLGCMLLEKLSGDPSVQKLFCLNRPRAGGAAAAKAYQMSAIKKRGAVVKDENWSKVVFLEATTGADNLGLDDSQYQQLLEVTHIIHNAWPVDFNRNLSSFEPHVKAVSNLAKLCLQTSVGRPKRILFASSIAVVGNYPTLNADDDYCWDIPETVIDARATDDFGYPEAKWVCEMVLEAANTLYGAGDKPLLRGSSVRIGQMTGPEGIGAWNESEHFPIICKTSQLVKALPALSGSLSWMPVNRAANVIVELLFSRNFRPFYHMENPARQSWSGILGNLSTILAGSRQEPLPLIPFTEWVERVKALGSDPSVNTALKIMQFLQHDFIRMAAGTVILSTKYAKEDSPTMVRSTAVDKKHLEEYCTYWRSVNSLI</sequence>
<dbReference type="InterPro" id="IPR000873">
    <property type="entry name" value="AMP-dep_synth/lig_dom"/>
</dbReference>
<dbReference type="Gene3D" id="3.40.50.720">
    <property type="entry name" value="NAD(P)-binding Rossmann-like Domain"/>
    <property type="match status" value="1"/>
</dbReference>
<dbReference type="InterPro" id="IPR020845">
    <property type="entry name" value="AMP-binding_CS"/>
</dbReference>
<dbReference type="Pfam" id="PF23562">
    <property type="entry name" value="AMP-binding_C_3"/>
    <property type="match status" value="1"/>
</dbReference>
<evidence type="ECO:0000259" key="3">
    <source>
        <dbReference type="PROSITE" id="PS50075"/>
    </source>
</evidence>
<organism evidence="4 5">
    <name type="scientific">Paramarasmius palmivorus</name>
    <dbReference type="NCBI Taxonomy" id="297713"/>
    <lineage>
        <taxon>Eukaryota</taxon>
        <taxon>Fungi</taxon>
        <taxon>Dikarya</taxon>
        <taxon>Basidiomycota</taxon>
        <taxon>Agaricomycotina</taxon>
        <taxon>Agaricomycetes</taxon>
        <taxon>Agaricomycetidae</taxon>
        <taxon>Agaricales</taxon>
        <taxon>Marasmiineae</taxon>
        <taxon>Marasmiaceae</taxon>
        <taxon>Paramarasmius</taxon>
    </lineage>
</organism>
<dbReference type="InterPro" id="IPR036291">
    <property type="entry name" value="NAD(P)-bd_dom_sf"/>
</dbReference>
<reference evidence="4 5" key="1">
    <citation type="submission" date="2024-01" db="EMBL/GenBank/DDBJ databases">
        <title>A draft genome for a cacao thread blight-causing isolate of Paramarasmius palmivorus.</title>
        <authorList>
            <person name="Baruah I.K."/>
            <person name="Bukari Y."/>
            <person name="Amoako-Attah I."/>
            <person name="Meinhardt L.W."/>
            <person name="Bailey B.A."/>
            <person name="Cohen S.P."/>
        </authorList>
    </citation>
    <scope>NUCLEOTIDE SEQUENCE [LARGE SCALE GENOMIC DNA]</scope>
    <source>
        <strain evidence="4 5">GH-12</strain>
    </source>
</reference>
<dbReference type="AlphaFoldDB" id="A0AAW0DPL8"/>
<dbReference type="Gene3D" id="3.40.50.12780">
    <property type="entry name" value="N-terminal domain of ligase-like"/>
    <property type="match status" value="1"/>
</dbReference>
<accession>A0AAW0DPL8</accession>
<dbReference type="SUPFAM" id="SSF51735">
    <property type="entry name" value="NAD(P)-binding Rossmann-fold domains"/>
    <property type="match status" value="1"/>
</dbReference>
<dbReference type="PROSITE" id="PS50075">
    <property type="entry name" value="CARRIER"/>
    <property type="match status" value="1"/>
</dbReference>
<comment type="caution">
    <text evidence="4">The sequence shown here is derived from an EMBL/GenBank/DDBJ whole genome shotgun (WGS) entry which is preliminary data.</text>
</comment>
<dbReference type="InterPro" id="IPR036736">
    <property type="entry name" value="ACP-like_sf"/>
</dbReference>
<dbReference type="InterPro" id="IPR006162">
    <property type="entry name" value="Ppantetheine_attach_site"/>
</dbReference>
<dbReference type="PROSITE" id="PS00455">
    <property type="entry name" value="AMP_BINDING"/>
    <property type="match status" value="1"/>
</dbReference>
<dbReference type="SUPFAM" id="SSF56801">
    <property type="entry name" value="Acetyl-CoA synthetase-like"/>
    <property type="match status" value="1"/>
</dbReference>
<dbReference type="Pfam" id="PF00501">
    <property type="entry name" value="AMP-binding"/>
    <property type="match status" value="1"/>
</dbReference>
<evidence type="ECO:0000256" key="2">
    <source>
        <dbReference type="ARBA" id="ARBA00022553"/>
    </source>
</evidence>
<keyword evidence="2" id="KW-0597">Phosphoprotein</keyword>
<gene>
    <name evidence="4" type="ORF">VNI00_004116</name>
</gene>